<keyword evidence="1" id="KW-1133">Transmembrane helix</keyword>
<comment type="caution">
    <text evidence="2">The sequence shown here is derived from an EMBL/GenBank/DDBJ whole genome shotgun (WGS) entry which is preliminary data.</text>
</comment>
<feature type="non-terminal residue" evidence="2">
    <location>
        <position position="1"/>
    </location>
</feature>
<feature type="non-terminal residue" evidence="2">
    <location>
        <position position="198"/>
    </location>
</feature>
<organism evidence="2 3">
    <name type="scientific">Prorocentrum cordatum</name>
    <dbReference type="NCBI Taxonomy" id="2364126"/>
    <lineage>
        <taxon>Eukaryota</taxon>
        <taxon>Sar</taxon>
        <taxon>Alveolata</taxon>
        <taxon>Dinophyceae</taxon>
        <taxon>Prorocentrales</taxon>
        <taxon>Prorocentraceae</taxon>
        <taxon>Prorocentrum</taxon>
    </lineage>
</organism>
<sequence length="198" mass="22754">ALGKMGMVFVCSMLIVLIPLCVLDLSPLEFLHHRVRQPKASSDKYKEQLNNLTARPAPIVPLEQRVAQCQRERLRLAKKLQYELDKLDRWEKEMEKQRSHISSISEQLTRQEESYSELVGRLASEVRKEAPPPEAPKINIEDLVAGKFDSFQIDLGSCLSFDAEDEFELSKEDLEELDRRQKKLAEGLSTLSKELFAQ</sequence>
<protein>
    <submittedName>
        <fullName evidence="2">Uncharacterized protein</fullName>
    </submittedName>
</protein>
<name>A0ABN9WBU8_9DINO</name>
<feature type="transmembrane region" description="Helical" evidence="1">
    <location>
        <begin position="6"/>
        <end position="26"/>
    </location>
</feature>
<dbReference type="EMBL" id="CAUYUJ010018462">
    <property type="protein sequence ID" value="CAK0883771.1"/>
    <property type="molecule type" value="Genomic_DNA"/>
</dbReference>
<evidence type="ECO:0000256" key="1">
    <source>
        <dbReference type="SAM" id="Phobius"/>
    </source>
</evidence>
<evidence type="ECO:0000313" key="2">
    <source>
        <dbReference type="EMBL" id="CAK0883771.1"/>
    </source>
</evidence>
<keyword evidence="1" id="KW-0472">Membrane</keyword>
<gene>
    <name evidence="2" type="ORF">PCOR1329_LOCUS65902</name>
</gene>
<accession>A0ABN9WBU8</accession>
<keyword evidence="1" id="KW-0812">Transmembrane</keyword>
<proteinExistence type="predicted"/>
<keyword evidence="3" id="KW-1185">Reference proteome</keyword>
<evidence type="ECO:0000313" key="3">
    <source>
        <dbReference type="Proteomes" id="UP001189429"/>
    </source>
</evidence>
<reference evidence="2" key="1">
    <citation type="submission" date="2023-10" db="EMBL/GenBank/DDBJ databases">
        <authorList>
            <person name="Chen Y."/>
            <person name="Shah S."/>
            <person name="Dougan E. K."/>
            <person name="Thang M."/>
            <person name="Chan C."/>
        </authorList>
    </citation>
    <scope>NUCLEOTIDE SEQUENCE [LARGE SCALE GENOMIC DNA]</scope>
</reference>
<dbReference type="Proteomes" id="UP001189429">
    <property type="component" value="Unassembled WGS sequence"/>
</dbReference>